<evidence type="ECO:0000256" key="3">
    <source>
        <dbReference type="ARBA" id="ARBA00022801"/>
    </source>
</evidence>
<dbReference type="Proteomes" id="UP000824088">
    <property type="component" value="Unassembled WGS sequence"/>
</dbReference>
<evidence type="ECO:0000256" key="4">
    <source>
        <dbReference type="ARBA" id="ARBA00023295"/>
    </source>
</evidence>
<keyword evidence="4 5" id="KW-0326">Glycosidase</keyword>
<dbReference type="Gene3D" id="2.70.98.60">
    <property type="entry name" value="alpha-galactosidase from lactobacil brevis"/>
    <property type="match status" value="1"/>
</dbReference>
<evidence type="ECO:0000313" key="11">
    <source>
        <dbReference type="Proteomes" id="UP000824088"/>
    </source>
</evidence>
<feature type="binding site" evidence="7">
    <location>
        <position position="538"/>
    </location>
    <ligand>
        <name>substrate</name>
    </ligand>
</feature>
<dbReference type="InterPro" id="IPR000111">
    <property type="entry name" value="Glyco_hydro_27/36_CS"/>
</dbReference>
<dbReference type="PIRSF" id="PIRSF005536">
    <property type="entry name" value="Agal"/>
    <property type="match status" value="1"/>
</dbReference>
<dbReference type="PRINTS" id="PR00743">
    <property type="entry name" value="GLHYDRLASE36"/>
</dbReference>
<dbReference type="InterPro" id="IPR002252">
    <property type="entry name" value="Glyco_hydro_36"/>
</dbReference>
<dbReference type="InterPro" id="IPR013780">
    <property type="entry name" value="Glyco_hydro_b"/>
</dbReference>
<dbReference type="InterPro" id="IPR031705">
    <property type="entry name" value="Glyco_hydro_36_C"/>
</dbReference>
<feature type="binding site" evidence="7">
    <location>
        <begin position="358"/>
        <end position="359"/>
    </location>
    <ligand>
        <name>substrate</name>
    </ligand>
</feature>
<reference evidence="10" key="2">
    <citation type="journal article" date="2021" name="PeerJ">
        <title>Extensive microbial diversity within the chicken gut microbiome revealed by metagenomics and culture.</title>
        <authorList>
            <person name="Gilroy R."/>
            <person name="Ravi A."/>
            <person name="Getino M."/>
            <person name="Pursley I."/>
            <person name="Horton D.L."/>
            <person name="Alikhan N.F."/>
            <person name="Baker D."/>
            <person name="Gharbi K."/>
            <person name="Hall N."/>
            <person name="Watson M."/>
            <person name="Adriaenssens E.M."/>
            <person name="Foster-Nyarko E."/>
            <person name="Jarju S."/>
            <person name="Secka A."/>
            <person name="Antonio M."/>
            <person name="Oren A."/>
            <person name="Chaudhuri R.R."/>
            <person name="La Ragione R."/>
            <person name="Hildebrand F."/>
            <person name="Pallen M.J."/>
        </authorList>
    </citation>
    <scope>NUCLEOTIDE SEQUENCE</scope>
    <source>
        <strain evidence="10">1063</strain>
    </source>
</reference>
<feature type="binding site" evidence="7">
    <location>
        <position position="516"/>
    </location>
    <ligand>
        <name>substrate</name>
    </ligand>
</feature>
<feature type="domain" description="Glycosyl hydrolase family 36 C-terminal" evidence="8">
    <location>
        <begin position="635"/>
        <end position="709"/>
    </location>
</feature>
<feature type="domain" description="Glycosyl hydrolase family 36 N-terminal" evidence="9">
    <location>
        <begin position="22"/>
        <end position="276"/>
    </location>
</feature>
<feature type="binding site" evidence="7">
    <location>
        <begin position="466"/>
        <end position="470"/>
    </location>
    <ligand>
        <name>substrate</name>
    </ligand>
</feature>
<feature type="active site" description="Proton donor" evidence="6">
    <location>
        <position position="538"/>
    </location>
</feature>
<evidence type="ECO:0000313" key="10">
    <source>
        <dbReference type="EMBL" id="HIU20624.1"/>
    </source>
</evidence>
<evidence type="ECO:0000256" key="7">
    <source>
        <dbReference type="PIRSR" id="PIRSR005536-2"/>
    </source>
</evidence>
<sequence>MTNGRFSYYVQIHPSGMLLNPYFGAYVEDIDVEQINPIGGHDWFSHYYCHTDGKEKEYRDLYLNASPMVFPSSRAADVRPSAADINGARNNKLDFRYVSHRIYRGKPSSEEMPFVRDSENEAETLEIIMRDFTKDVEAVLSLSVMPEYNAVIRNTEFVNKTEKALRLERAMSVTQDFPRADYDIIHFPGEWLFERQFRREALTEGTKVVAASSGRSSHEHNPFVMLADKEATETNGEVYAVSFLYSGSFKSEANVSKVGVTRLTMGIDDTHFGYEVKAGETFRFPEGLIMYSGRGFEGISRQMHDLIRRNIIKDNNPAAYRSVLLNSWEGCYMDFDTEKTLALIAAAKKTGVELFVLDDGWFGKRDDDFRSLGDWHVNEKKIDIARVAEECRKNGMKFGIWIEPEMANFDSDLLRAHPEYAAVDVASDPWLSRHQVMLDFANPEVVDAVYAQLEEVLGKYEIDYVKWDHNRTLEDYFSPSLDPAHQDEFYHRNTLGYYRLADMLTKRFPDIHFQGCASGGGRFDLGTLFYFPEIWTSDENDPVQRLFIQYGTSFAYPPCVMGAHINDNPVTCYRTKAEIALFGSYGFELDPRKMSAEEVAEVNAVTAIYKKFHDDVVLDGDLYRLISPFDGKAFAIDMVDKQKSKALFLFVNLLKKPRARRFVRLRGLNPWANYVNSLDNKVYSGDYYMKVGVNLSDVLGEFESRLVTLEEVE</sequence>
<dbReference type="SUPFAM" id="SSF51445">
    <property type="entry name" value="(Trans)glycosidases"/>
    <property type="match status" value="1"/>
</dbReference>
<evidence type="ECO:0000256" key="5">
    <source>
        <dbReference type="PIRNR" id="PIRNR005536"/>
    </source>
</evidence>
<dbReference type="GO" id="GO:0004557">
    <property type="term" value="F:alpha-galactosidase activity"/>
    <property type="evidence" value="ECO:0007669"/>
    <property type="project" value="UniProtKB-UniRule"/>
</dbReference>
<dbReference type="InterPro" id="IPR038417">
    <property type="entry name" value="Alpga-gal_N_sf"/>
</dbReference>
<dbReference type="Pfam" id="PF16874">
    <property type="entry name" value="Glyco_hydro_36C"/>
    <property type="match status" value="1"/>
</dbReference>
<protein>
    <recommendedName>
        <fullName evidence="2 5">Alpha-galactosidase</fullName>
        <ecNumber evidence="2 5">3.2.1.22</ecNumber>
    </recommendedName>
</protein>
<feature type="binding site" evidence="7">
    <location>
        <position position="191"/>
    </location>
    <ligand>
        <name>substrate</name>
    </ligand>
</feature>
<evidence type="ECO:0000259" key="9">
    <source>
        <dbReference type="Pfam" id="PF16875"/>
    </source>
</evidence>
<dbReference type="InterPro" id="IPR050985">
    <property type="entry name" value="Alpha-glycosidase_related"/>
</dbReference>
<gene>
    <name evidence="10" type="ORF">IAD51_00060</name>
</gene>
<dbReference type="Gene3D" id="3.20.20.70">
    <property type="entry name" value="Aldolase class I"/>
    <property type="match status" value="1"/>
</dbReference>
<dbReference type="Gene3D" id="2.60.40.1180">
    <property type="entry name" value="Golgi alpha-mannosidase II"/>
    <property type="match status" value="1"/>
</dbReference>
<proteinExistence type="inferred from homology"/>
<dbReference type="PANTHER" id="PTHR43053">
    <property type="entry name" value="GLYCOSIDASE FAMILY 31"/>
    <property type="match status" value="1"/>
</dbReference>
<dbReference type="PANTHER" id="PTHR43053:SF3">
    <property type="entry name" value="ALPHA-GALACTOSIDASE C-RELATED"/>
    <property type="match status" value="1"/>
</dbReference>
<feature type="binding site" evidence="7">
    <location>
        <position position="433"/>
    </location>
    <ligand>
        <name>substrate</name>
    </ligand>
</feature>
<keyword evidence="3 5" id="KW-0378">Hydrolase</keyword>
<dbReference type="EMBL" id="DVMN01000001">
    <property type="protein sequence ID" value="HIU20624.1"/>
    <property type="molecule type" value="Genomic_DNA"/>
</dbReference>
<dbReference type="GO" id="GO:0016052">
    <property type="term" value="P:carbohydrate catabolic process"/>
    <property type="evidence" value="ECO:0007669"/>
    <property type="project" value="InterPro"/>
</dbReference>
<evidence type="ECO:0000256" key="2">
    <source>
        <dbReference type="ARBA" id="ARBA00012755"/>
    </source>
</evidence>
<dbReference type="InterPro" id="IPR017853">
    <property type="entry name" value="GH"/>
</dbReference>
<dbReference type="AlphaFoldDB" id="A0A9D1HQU0"/>
<dbReference type="CDD" id="cd14791">
    <property type="entry name" value="GH36"/>
    <property type="match status" value="1"/>
</dbReference>
<comment type="similarity">
    <text evidence="5">Belongs to the glycosyl hydrolase.</text>
</comment>
<dbReference type="Pfam" id="PF02065">
    <property type="entry name" value="Melibiase"/>
    <property type="match status" value="1"/>
</dbReference>
<comment type="catalytic activity">
    <reaction evidence="1 5">
        <text>Hydrolysis of terminal, non-reducing alpha-D-galactose residues in alpha-D-galactosides, including galactose oligosaccharides, galactomannans and galactolipids.</text>
        <dbReference type="EC" id="3.2.1.22"/>
    </reaction>
</comment>
<dbReference type="EC" id="3.2.1.22" evidence="2 5"/>
<name>A0A9D1HQU0_9FIRM</name>
<reference evidence="10" key="1">
    <citation type="submission" date="2020-10" db="EMBL/GenBank/DDBJ databases">
        <authorList>
            <person name="Gilroy R."/>
        </authorList>
    </citation>
    <scope>NUCLEOTIDE SEQUENCE</scope>
    <source>
        <strain evidence="10">1063</strain>
    </source>
</reference>
<evidence type="ECO:0000256" key="6">
    <source>
        <dbReference type="PIRSR" id="PIRSR005536-1"/>
    </source>
</evidence>
<evidence type="ECO:0000256" key="1">
    <source>
        <dbReference type="ARBA" id="ARBA00001255"/>
    </source>
</evidence>
<accession>A0A9D1HQU0</accession>
<comment type="caution">
    <text evidence="10">The sequence shown here is derived from an EMBL/GenBank/DDBJ whole genome shotgun (WGS) entry which is preliminary data.</text>
</comment>
<organism evidence="10 11">
    <name type="scientific">Candidatus Limadaptatus stercorigallinarum</name>
    <dbReference type="NCBI Taxonomy" id="2840845"/>
    <lineage>
        <taxon>Bacteria</taxon>
        <taxon>Bacillati</taxon>
        <taxon>Bacillota</taxon>
        <taxon>Clostridia</taxon>
        <taxon>Eubacteriales</taxon>
        <taxon>Candidatus Limadaptatus</taxon>
    </lineage>
</organism>
<dbReference type="InterPro" id="IPR013785">
    <property type="entry name" value="Aldolase_TIM"/>
</dbReference>
<dbReference type="Pfam" id="PF16875">
    <property type="entry name" value="Glyco_hydro_36N"/>
    <property type="match status" value="1"/>
</dbReference>
<dbReference type="InterPro" id="IPR031704">
    <property type="entry name" value="Glyco_hydro_36_N"/>
</dbReference>
<dbReference type="FunFam" id="3.20.20.70:FF:000118">
    <property type="entry name" value="Alpha-galactosidase"/>
    <property type="match status" value="1"/>
</dbReference>
<evidence type="ECO:0000259" key="8">
    <source>
        <dbReference type="Pfam" id="PF16874"/>
    </source>
</evidence>
<dbReference type="PROSITE" id="PS00512">
    <property type="entry name" value="ALPHA_GALACTOSIDASE"/>
    <property type="match status" value="1"/>
</dbReference>
<feature type="active site" description="Nucleophile" evidence="6">
    <location>
        <position position="468"/>
    </location>
</feature>